<dbReference type="InterPro" id="IPR048279">
    <property type="entry name" value="MdtK-like"/>
</dbReference>
<evidence type="ECO:0000256" key="10">
    <source>
        <dbReference type="SAM" id="Phobius"/>
    </source>
</evidence>
<evidence type="ECO:0000256" key="8">
    <source>
        <dbReference type="ARBA" id="ARBA00023136"/>
    </source>
</evidence>
<evidence type="ECO:0000256" key="5">
    <source>
        <dbReference type="ARBA" id="ARBA00022475"/>
    </source>
</evidence>
<dbReference type="GO" id="GO:0005886">
    <property type="term" value="C:plasma membrane"/>
    <property type="evidence" value="ECO:0007669"/>
    <property type="project" value="UniProtKB-SubCell"/>
</dbReference>
<comment type="similarity">
    <text evidence="2">Belongs to the multi antimicrobial extrusion (MATE) (TC 2.A.66.1) family. MepA subfamily.</text>
</comment>
<dbReference type="RefSeq" id="WP_101695455.1">
    <property type="nucleotide sequence ID" value="NZ_JAAITX010000002.1"/>
</dbReference>
<evidence type="ECO:0000256" key="3">
    <source>
        <dbReference type="ARBA" id="ARBA00022106"/>
    </source>
</evidence>
<gene>
    <name evidence="12" type="ORF">G5A66_03940</name>
    <name evidence="11" type="ORF">G5A75_04260</name>
</gene>
<evidence type="ECO:0000256" key="6">
    <source>
        <dbReference type="ARBA" id="ARBA00022692"/>
    </source>
</evidence>
<comment type="subcellular location">
    <subcellularLocation>
        <location evidence="1">Cell membrane</location>
        <topology evidence="1">Multi-pass membrane protein</topology>
    </subcellularLocation>
</comment>
<evidence type="ECO:0000313" key="13">
    <source>
        <dbReference type="Proteomes" id="UP000528555"/>
    </source>
</evidence>
<accession>A0A850HIG3</accession>
<dbReference type="OrthoDB" id="305360at2"/>
<feature type="transmembrane region" description="Helical" evidence="10">
    <location>
        <begin position="386"/>
        <end position="406"/>
    </location>
</feature>
<evidence type="ECO:0000313" key="14">
    <source>
        <dbReference type="Proteomes" id="UP000701680"/>
    </source>
</evidence>
<keyword evidence="4" id="KW-0813">Transport</keyword>
<dbReference type="PANTHER" id="PTHR43823:SF3">
    <property type="entry name" value="MULTIDRUG EXPORT PROTEIN MEPA"/>
    <property type="match status" value="1"/>
</dbReference>
<keyword evidence="7 10" id="KW-1133">Transmembrane helix</keyword>
<dbReference type="GO" id="GO:0046677">
    <property type="term" value="P:response to antibiotic"/>
    <property type="evidence" value="ECO:0007669"/>
    <property type="project" value="UniProtKB-KW"/>
</dbReference>
<evidence type="ECO:0000256" key="1">
    <source>
        <dbReference type="ARBA" id="ARBA00004651"/>
    </source>
</evidence>
<dbReference type="NCBIfam" id="TIGR00797">
    <property type="entry name" value="matE"/>
    <property type="match status" value="1"/>
</dbReference>
<keyword evidence="9" id="KW-0046">Antibiotic resistance</keyword>
<dbReference type="Proteomes" id="UP000528555">
    <property type="component" value="Unassembled WGS sequence"/>
</dbReference>
<keyword evidence="13" id="KW-1185">Reference proteome</keyword>
<sequence length="442" mass="48272">MNTQDFVTKPVRGIFFRYLIPSICGTMVTSIYVLADTIMIGKGLGATAMAALNIALPIYNIFFGIGLLFGVGGSVLMSVCRGRGDKKKADAFFTLSFILNIVIWLLSQIVCVVWMEEIAWALGATKETFPYVMDYMRCIIWGMGAYYLSSYLQTFVRNDGAPKLAMNAVIAGGVTNIVLDYLFVFPMQMGMAGAALATVLGSTLTVVILVLHFFSPKNQLRFQIHGMSISAVREILVNGAASFVIEISSGITIYIFNLQLLKYVGNTAVAVFGIICNVSIVIMSLCKGVNQAAQPIISTNFGAGKGERIHQVFWSAVWTSLVICAVPVVVGIAFPDLYTYIFLNPDPQILALSASAIRIYFVGFIAMAVNMVFISYFQAVVKPVESLIICMLRGCVLLIALVYLLPLFLGVIGIWLAFPAAEVLTMLMGIGMFRRQKTRKAI</sequence>
<evidence type="ECO:0000256" key="7">
    <source>
        <dbReference type="ARBA" id="ARBA00022989"/>
    </source>
</evidence>
<keyword evidence="5" id="KW-1003">Cell membrane</keyword>
<dbReference type="Pfam" id="PF01554">
    <property type="entry name" value="MatE"/>
    <property type="match status" value="2"/>
</dbReference>
<dbReference type="GO" id="GO:0042910">
    <property type="term" value="F:xenobiotic transmembrane transporter activity"/>
    <property type="evidence" value="ECO:0007669"/>
    <property type="project" value="InterPro"/>
</dbReference>
<dbReference type="GO" id="GO:0015297">
    <property type="term" value="F:antiporter activity"/>
    <property type="evidence" value="ECO:0007669"/>
    <property type="project" value="InterPro"/>
</dbReference>
<feature type="transmembrane region" description="Helical" evidence="10">
    <location>
        <begin position="235"/>
        <end position="256"/>
    </location>
</feature>
<dbReference type="AlphaFoldDB" id="A0A850HIG3"/>
<proteinExistence type="inferred from homology"/>
<feature type="transmembrane region" description="Helical" evidence="10">
    <location>
        <begin position="54"/>
        <end position="79"/>
    </location>
</feature>
<keyword evidence="8 10" id="KW-0472">Membrane</keyword>
<feature type="transmembrane region" description="Helical" evidence="10">
    <location>
        <begin position="312"/>
        <end position="334"/>
    </location>
</feature>
<dbReference type="PIRSF" id="PIRSF006603">
    <property type="entry name" value="DinF"/>
    <property type="match status" value="1"/>
</dbReference>
<dbReference type="CDD" id="cd13143">
    <property type="entry name" value="MATE_MepA_like"/>
    <property type="match status" value="1"/>
</dbReference>
<dbReference type="InterPro" id="IPR002528">
    <property type="entry name" value="MATE_fam"/>
</dbReference>
<dbReference type="InterPro" id="IPR045070">
    <property type="entry name" value="MATE_MepA-like"/>
</dbReference>
<evidence type="ECO:0000256" key="4">
    <source>
        <dbReference type="ARBA" id="ARBA00022448"/>
    </source>
</evidence>
<evidence type="ECO:0000313" key="11">
    <source>
        <dbReference type="EMBL" id="NSK14094.1"/>
    </source>
</evidence>
<reference evidence="12" key="2">
    <citation type="submission" date="2020-02" db="EMBL/GenBank/DDBJ databases">
        <authorList>
            <person name="Littmann E."/>
            <person name="Sorbara M."/>
        </authorList>
    </citation>
    <scope>NUCLEOTIDE SEQUENCE</scope>
    <source>
        <strain evidence="12">MSK.17.11</strain>
        <strain evidence="11">MSK.17.38</strain>
    </source>
</reference>
<evidence type="ECO:0000256" key="2">
    <source>
        <dbReference type="ARBA" id="ARBA00008417"/>
    </source>
</evidence>
<evidence type="ECO:0000256" key="9">
    <source>
        <dbReference type="ARBA" id="ARBA00023251"/>
    </source>
</evidence>
<feature type="transmembrane region" description="Helical" evidence="10">
    <location>
        <begin position="91"/>
        <end position="115"/>
    </location>
</feature>
<keyword evidence="6 10" id="KW-0812">Transmembrane</keyword>
<dbReference type="Proteomes" id="UP000701680">
    <property type="component" value="Unassembled WGS sequence"/>
</dbReference>
<evidence type="ECO:0000313" key="12">
    <source>
        <dbReference type="EMBL" id="NVH57819.1"/>
    </source>
</evidence>
<feature type="transmembrane region" description="Helical" evidence="10">
    <location>
        <begin position="135"/>
        <end position="152"/>
    </location>
</feature>
<protein>
    <recommendedName>
        <fullName evidence="3">Multidrug export protein MepA</fullName>
    </recommendedName>
</protein>
<name>A0A850HIG3_9FIRM</name>
<comment type="caution">
    <text evidence="12">The sequence shown here is derived from an EMBL/GenBank/DDBJ whole genome shotgun (WGS) entry which is preliminary data.</text>
</comment>
<dbReference type="InterPro" id="IPR051327">
    <property type="entry name" value="MATE_MepA_subfamily"/>
</dbReference>
<feature type="transmembrane region" description="Helical" evidence="10">
    <location>
        <begin position="349"/>
        <end position="374"/>
    </location>
</feature>
<feature type="transmembrane region" description="Helical" evidence="10">
    <location>
        <begin position="15"/>
        <end position="34"/>
    </location>
</feature>
<dbReference type="EMBL" id="JAAITX010000002">
    <property type="protein sequence ID" value="NVH57819.1"/>
    <property type="molecule type" value="Genomic_DNA"/>
</dbReference>
<reference evidence="13 14" key="1">
    <citation type="journal article" date="2020" name="Cell Host Microbe">
        <title>Functional and Genomic Variation between Human-Derived Isolates of Lachnospiraceae Reveals Inter- and Intra-Species Diversity.</title>
        <authorList>
            <person name="Sorbara M.T."/>
            <person name="Littmann E.R."/>
            <person name="Fontana E."/>
            <person name="Moody T.U."/>
            <person name="Kohout C.E."/>
            <person name="Gjonbalaj M."/>
            <person name="Eaton V."/>
            <person name="Seok R."/>
            <person name="Leiner I.M."/>
            <person name="Pamer E.G."/>
        </authorList>
    </citation>
    <scope>NUCLEOTIDE SEQUENCE [LARGE SCALE GENOMIC DNA]</scope>
    <source>
        <strain evidence="12 13">MSK.17.11</strain>
        <strain evidence="11 14">MSK.17.38</strain>
    </source>
</reference>
<dbReference type="PANTHER" id="PTHR43823">
    <property type="entry name" value="SPORULATION PROTEIN YKVU"/>
    <property type="match status" value="1"/>
</dbReference>
<feature type="transmembrane region" description="Helical" evidence="10">
    <location>
        <begin position="412"/>
        <end position="433"/>
    </location>
</feature>
<organism evidence="12 13">
    <name type="scientific">Dorea phocaeensis</name>
    <dbReference type="NCBI Taxonomy" id="2040291"/>
    <lineage>
        <taxon>Bacteria</taxon>
        <taxon>Bacillati</taxon>
        <taxon>Bacillota</taxon>
        <taxon>Clostridia</taxon>
        <taxon>Lachnospirales</taxon>
        <taxon>Lachnospiraceae</taxon>
        <taxon>Dorea</taxon>
    </lineage>
</organism>
<dbReference type="EMBL" id="JAAIUO010000002">
    <property type="protein sequence ID" value="NSK14094.1"/>
    <property type="molecule type" value="Genomic_DNA"/>
</dbReference>
<feature type="transmembrane region" description="Helical" evidence="10">
    <location>
        <begin position="191"/>
        <end position="214"/>
    </location>
</feature>
<feature type="transmembrane region" description="Helical" evidence="10">
    <location>
        <begin position="164"/>
        <end position="185"/>
    </location>
</feature>
<feature type="transmembrane region" description="Helical" evidence="10">
    <location>
        <begin position="268"/>
        <end position="286"/>
    </location>
</feature>